<organism evidence="1 2">
    <name type="scientific">Vermiconidia calcicola</name>
    <dbReference type="NCBI Taxonomy" id="1690605"/>
    <lineage>
        <taxon>Eukaryota</taxon>
        <taxon>Fungi</taxon>
        <taxon>Dikarya</taxon>
        <taxon>Ascomycota</taxon>
        <taxon>Pezizomycotina</taxon>
        <taxon>Dothideomycetes</taxon>
        <taxon>Dothideomycetidae</taxon>
        <taxon>Mycosphaerellales</taxon>
        <taxon>Extremaceae</taxon>
        <taxon>Vermiconidia</taxon>
    </lineage>
</organism>
<evidence type="ECO:0000313" key="2">
    <source>
        <dbReference type="Proteomes" id="UP001281147"/>
    </source>
</evidence>
<reference evidence="1" key="1">
    <citation type="submission" date="2023-07" db="EMBL/GenBank/DDBJ databases">
        <title>Black Yeasts Isolated from many extreme environments.</title>
        <authorList>
            <person name="Coleine C."/>
            <person name="Stajich J.E."/>
            <person name="Selbmann L."/>
        </authorList>
    </citation>
    <scope>NUCLEOTIDE SEQUENCE</scope>
    <source>
        <strain evidence="1">CCFEE 5714</strain>
    </source>
</reference>
<gene>
    <name evidence="1" type="ORF">LTR37_007682</name>
</gene>
<dbReference type="Proteomes" id="UP001281147">
    <property type="component" value="Unassembled WGS sequence"/>
</dbReference>
<keyword evidence="2" id="KW-1185">Reference proteome</keyword>
<sequence>MLSRRSFYALTAAERQTLHYQWLRDGRCIRCFHHSVLRRVEGNGNDQGTPYNAPKRGPTRQQRSAMVSEEVKMLQRDHPSPSFGEPDPNTLRPPGASKTVDPEAVGQNVSPGRMGDNDTSTQEGPLAQGVGRPVAADEDVPDTTGLARGARTPHDTLEEPAEGGASVMDSIRGEDVGARTTSAPNENDGYAPNSRRISTQKSTQSVPSQAVQPKSPARTALLHGPYTPSTIAGSGFESVIEDRIKTVAESGQSDDSRDARYLAQKLMDGQLVRFVSKQERAAVEEEAKKIAAQRAQEHTRWKKVGKDDVQPSPPTHKFAPLPDAVQKSMIDRLVAGKYDQAGLLQANANPKRPVLDTIARMTLKNGTYLDKDGTRLLEKVRSLLPAEQTALPGAKGGQQSAQKQKAT</sequence>
<evidence type="ECO:0000313" key="1">
    <source>
        <dbReference type="EMBL" id="KAK3714702.1"/>
    </source>
</evidence>
<name>A0ACC3NDE7_9PEZI</name>
<accession>A0ACC3NDE7</accession>
<protein>
    <submittedName>
        <fullName evidence="1">Uncharacterized protein</fullName>
    </submittedName>
</protein>
<proteinExistence type="predicted"/>
<comment type="caution">
    <text evidence="1">The sequence shown here is derived from an EMBL/GenBank/DDBJ whole genome shotgun (WGS) entry which is preliminary data.</text>
</comment>
<dbReference type="EMBL" id="JAUTXU010000054">
    <property type="protein sequence ID" value="KAK3714702.1"/>
    <property type="molecule type" value="Genomic_DNA"/>
</dbReference>